<feature type="region of interest" description="Disordered" evidence="1">
    <location>
        <begin position="458"/>
        <end position="574"/>
    </location>
</feature>
<feature type="compositionally biased region" description="Low complexity" evidence="1">
    <location>
        <begin position="65"/>
        <end position="103"/>
    </location>
</feature>
<feature type="compositionally biased region" description="Pro residues" evidence="1">
    <location>
        <begin position="147"/>
        <end position="164"/>
    </location>
</feature>
<feature type="signal peptide" evidence="2">
    <location>
        <begin position="1"/>
        <end position="20"/>
    </location>
</feature>
<feature type="compositionally biased region" description="Pro residues" evidence="1">
    <location>
        <begin position="121"/>
        <end position="138"/>
    </location>
</feature>
<keyword evidence="2" id="KW-0732">Signal</keyword>
<feature type="compositionally biased region" description="Low complexity" evidence="1">
    <location>
        <begin position="189"/>
        <end position="210"/>
    </location>
</feature>
<feature type="compositionally biased region" description="Pro residues" evidence="1">
    <location>
        <begin position="173"/>
        <end position="186"/>
    </location>
</feature>
<proteinExistence type="predicted"/>
<protein>
    <submittedName>
        <fullName evidence="4">Lateral signaling target protein 2 homolog</fullName>
    </submittedName>
</protein>
<dbReference type="RefSeq" id="XP_017786387.1">
    <property type="nucleotide sequence ID" value="XM_017930898.1"/>
</dbReference>
<gene>
    <name evidence="4" type="primary">LOC108569375</name>
</gene>
<evidence type="ECO:0000313" key="4">
    <source>
        <dbReference type="RefSeq" id="XP_017786387.1"/>
    </source>
</evidence>
<feature type="chain" id="PRO_5046213971" evidence="2">
    <location>
        <begin position="21"/>
        <end position="574"/>
    </location>
</feature>
<sequence length="574" mass="62469">MFSRSLLIAVLCTVVAVSFAEHQRLHGLKAAEHHRSRHHGLNKLNRERSAYQHTICNILCSGNNTVTTGPTEPTTTESPTPEPTRLTPTGSPTPEPTGTTTPEGPSPPPSPTEPTTHKGLPPSPTEPTTPEGPTPSPTEPTTHKGPSPSPTEPTTPEGPTPSPTEPTTTGSPTPEPIDPTPTPLHPSTPKDGSSTQTTTTEHDGTTPNNTSTCVGVNVCYNRHLALLFGIINNFYKKDSTELINIFTEVLYGDSKSLDLITSIRVLLGLSSDYNLREAVSVYITNLRKLIGKGSIKINAGLYAVLSGEIGFSGLVSNSKGKSGKLESDAAIALILATIFSIRVTVTGESYTEINGKLGAQFDLIIKVSEKLELILEGKPTVISGDLNGCVSSLPNLTIVSDRSHGVAHHLVKEHGHHANKAHHLVKEHGHHANKAHHLVKEHGHHANKAHHLVKEHGHHANKAHHEVKEHHGHHANKAHHEVKEHHGHHANKAHHEVKEHHGHHANKAHHDHHANKAHHQVKEHHDHHANKAHHQVKEHHGNNVHHANKAHSTNHHENKHHHANKEHHHHGSNQ</sequence>
<name>A0ABM1NHT7_NICVS</name>
<feature type="region of interest" description="Disordered" evidence="1">
    <location>
        <begin position="60"/>
        <end position="211"/>
    </location>
</feature>
<feature type="compositionally biased region" description="Basic residues" evidence="1">
    <location>
        <begin position="500"/>
        <end position="574"/>
    </location>
</feature>
<reference evidence="4" key="1">
    <citation type="submission" date="2025-08" db="UniProtKB">
        <authorList>
            <consortium name="RefSeq"/>
        </authorList>
    </citation>
    <scope>IDENTIFICATION</scope>
    <source>
        <tissue evidence="4">Whole Larva</tissue>
    </source>
</reference>
<organism evidence="3 4">
    <name type="scientific">Nicrophorus vespilloides</name>
    <name type="common">Boreal carrion beetle</name>
    <dbReference type="NCBI Taxonomy" id="110193"/>
    <lineage>
        <taxon>Eukaryota</taxon>
        <taxon>Metazoa</taxon>
        <taxon>Ecdysozoa</taxon>
        <taxon>Arthropoda</taxon>
        <taxon>Hexapoda</taxon>
        <taxon>Insecta</taxon>
        <taxon>Pterygota</taxon>
        <taxon>Neoptera</taxon>
        <taxon>Endopterygota</taxon>
        <taxon>Coleoptera</taxon>
        <taxon>Polyphaga</taxon>
        <taxon>Staphyliniformia</taxon>
        <taxon>Silphidae</taxon>
        <taxon>Nicrophorinae</taxon>
        <taxon>Nicrophorus</taxon>
    </lineage>
</organism>
<dbReference type="Proteomes" id="UP000695000">
    <property type="component" value="Unplaced"/>
</dbReference>
<evidence type="ECO:0000256" key="1">
    <source>
        <dbReference type="SAM" id="MobiDB-lite"/>
    </source>
</evidence>
<evidence type="ECO:0000256" key="2">
    <source>
        <dbReference type="SAM" id="SignalP"/>
    </source>
</evidence>
<evidence type="ECO:0000313" key="3">
    <source>
        <dbReference type="Proteomes" id="UP000695000"/>
    </source>
</evidence>
<accession>A0ABM1NHT7</accession>
<keyword evidence="3" id="KW-1185">Reference proteome</keyword>
<dbReference type="GeneID" id="108569375"/>
<dbReference type="PRINTS" id="PR01217">
    <property type="entry name" value="PRICHEXTENSN"/>
</dbReference>